<dbReference type="eggNOG" id="KOG0017">
    <property type="taxonomic scope" value="Eukaryota"/>
</dbReference>
<feature type="region of interest" description="Disordered" evidence="1">
    <location>
        <begin position="73"/>
        <end position="94"/>
    </location>
</feature>
<dbReference type="VEuPathDB" id="FungiDB:TSTA_040150"/>
<dbReference type="Proteomes" id="UP000001745">
    <property type="component" value="Unassembled WGS sequence"/>
</dbReference>
<dbReference type="EMBL" id="EQ962654">
    <property type="protein sequence ID" value="EED20821.1"/>
    <property type="molecule type" value="Genomic_DNA"/>
</dbReference>
<feature type="non-terminal residue" evidence="2">
    <location>
        <position position="221"/>
    </location>
</feature>
<dbReference type="OMA" id="RETCTID"/>
<gene>
    <name evidence="2" type="ORF">TSTA_040150</name>
</gene>
<organism evidence="2 3">
    <name type="scientific">Talaromyces stipitatus (strain ATCC 10500 / CBS 375.48 / QM 6759 / NRRL 1006)</name>
    <name type="common">Penicillium stipitatum</name>
    <dbReference type="NCBI Taxonomy" id="441959"/>
    <lineage>
        <taxon>Eukaryota</taxon>
        <taxon>Fungi</taxon>
        <taxon>Dikarya</taxon>
        <taxon>Ascomycota</taxon>
        <taxon>Pezizomycotina</taxon>
        <taxon>Eurotiomycetes</taxon>
        <taxon>Eurotiomycetidae</taxon>
        <taxon>Eurotiales</taxon>
        <taxon>Trichocomaceae</taxon>
        <taxon>Talaromyces</taxon>
        <taxon>Talaromyces sect. Talaromyces</taxon>
    </lineage>
</organism>
<dbReference type="GeneID" id="8109774"/>
<evidence type="ECO:0000313" key="3">
    <source>
        <dbReference type="Proteomes" id="UP000001745"/>
    </source>
</evidence>
<dbReference type="PhylomeDB" id="B8M478"/>
<dbReference type="HOGENOM" id="CLU_1253315_0_0_1"/>
<dbReference type="InParanoid" id="B8M478"/>
<dbReference type="STRING" id="441959.B8M478"/>
<reference evidence="3" key="1">
    <citation type="journal article" date="2015" name="Genome Announc.">
        <title>Genome sequence of the AIDS-associated pathogen Penicillium marneffei (ATCC18224) and its near taxonomic relative Talaromyces stipitatus (ATCC10500).</title>
        <authorList>
            <person name="Nierman W.C."/>
            <person name="Fedorova-Abrams N.D."/>
            <person name="Andrianopoulos A."/>
        </authorList>
    </citation>
    <scope>NUCLEOTIDE SEQUENCE [LARGE SCALE GENOMIC DNA]</scope>
    <source>
        <strain evidence="3">ATCC 10500 / CBS 375.48 / QM 6759 / NRRL 1006</strain>
    </source>
</reference>
<sequence>INDALNTRNRPSSTLIHRLPLNLDVLVWREGGTRYPGKWKGPYKLISINRETCTIDLLNGPTKFRSTVVKLYHKDDDPKQENTNNNDKAEPYSAPTAPLIELSNLRSHYMNQITPNLNHNAHNANAAYHLDIRMILRTYDESRKKEVNGLLERDIPPEARIYGFRFVDEIKNKGTNKVFEKLQLVVQAYNDKDKEFILTQSPTIQRSSQRLILCIGASKDN</sequence>
<name>B8M478_TALSN</name>
<dbReference type="RefSeq" id="XP_002481255.1">
    <property type="nucleotide sequence ID" value="XM_002481210.1"/>
</dbReference>
<dbReference type="OrthoDB" id="3563815at2759"/>
<accession>B8M478</accession>
<feature type="non-terminal residue" evidence="2">
    <location>
        <position position="1"/>
    </location>
</feature>
<proteinExistence type="predicted"/>
<keyword evidence="3" id="KW-1185">Reference proteome</keyword>
<evidence type="ECO:0000313" key="2">
    <source>
        <dbReference type="EMBL" id="EED20821.1"/>
    </source>
</evidence>
<evidence type="ECO:0000256" key="1">
    <source>
        <dbReference type="SAM" id="MobiDB-lite"/>
    </source>
</evidence>
<dbReference type="AlphaFoldDB" id="B8M478"/>
<protein>
    <submittedName>
        <fullName evidence="2">Uncharacterized protein</fullName>
    </submittedName>
</protein>